<dbReference type="InterPro" id="IPR041802">
    <property type="entry name" value="MPP_YfcE"/>
</dbReference>
<dbReference type="PANTHER" id="PTHR11124">
    <property type="entry name" value="VACUOLAR SORTING PROTEIN VPS29"/>
    <property type="match status" value="1"/>
</dbReference>
<dbReference type="EMBL" id="JAOQKC010000002">
    <property type="protein sequence ID" value="MCU6695539.1"/>
    <property type="molecule type" value="Genomic_DNA"/>
</dbReference>
<dbReference type="Gene3D" id="3.60.21.10">
    <property type="match status" value="1"/>
</dbReference>
<sequence length="159" mass="18345">MKVLIVSDTHGKEGNLKEAIRREQPIDMLIHCGDVEGGEEKIRQMAGCPVHMVAGNNDFFCDLPREKEFEIGKYRVLLTHGHYYYISMGTEMLKEEAKARSFDIAMFGHTHRPYLEQDKEVTVLNPGSMSYPRQEGRKPSYMVMELDEKGDAHYTIKYI</sequence>
<reference evidence="4 5" key="1">
    <citation type="journal article" date="2021" name="ISME Commun">
        <title>Automated analysis of genomic sequences facilitates high-throughput and comprehensive description of bacteria.</title>
        <authorList>
            <person name="Hitch T.C.A."/>
        </authorList>
    </citation>
    <scope>NUCLEOTIDE SEQUENCE [LARGE SCALE GENOMIC DNA]</scope>
    <source>
        <strain evidence="4 5">Sanger_04</strain>
    </source>
</reference>
<evidence type="ECO:0000256" key="2">
    <source>
        <dbReference type="RuleBase" id="RU362039"/>
    </source>
</evidence>
<dbReference type="SUPFAM" id="SSF56300">
    <property type="entry name" value="Metallo-dependent phosphatases"/>
    <property type="match status" value="1"/>
</dbReference>
<dbReference type="EC" id="3.1.4.-" evidence="2"/>
<evidence type="ECO:0000259" key="3">
    <source>
        <dbReference type="Pfam" id="PF12850"/>
    </source>
</evidence>
<name>A0ABT2RTA1_9FIRM</name>
<organism evidence="4 5">
    <name type="scientific">Laedolimicola ammoniilytica</name>
    <dbReference type="NCBI Taxonomy" id="2981771"/>
    <lineage>
        <taxon>Bacteria</taxon>
        <taxon>Bacillati</taxon>
        <taxon>Bacillota</taxon>
        <taxon>Clostridia</taxon>
        <taxon>Lachnospirales</taxon>
        <taxon>Lachnospiraceae</taxon>
        <taxon>Laedolimicola</taxon>
    </lineage>
</organism>
<comment type="cofactor">
    <cofactor evidence="2">
        <name>a divalent metal cation</name>
        <dbReference type="ChEBI" id="CHEBI:60240"/>
    </cofactor>
</comment>
<evidence type="ECO:0000313" key="5">
    <source>
        <dbReference type="Proteomes" id="UP001652461"/>
    </source>
</evidence>
<feature type="domain" description="Calcineurin-like phosphoesterase" evidence="3">
    <location>
        <begin position="1"/>
        <end position="148"/>
    </location>
</feature>
<dbReference type="Pfam" id="PF12850">
    <property type="entry name" value="Metallophos_2"/>
    <property type="match status" value="1"/>
</dbReference>
<dbReference type="CDD" id="cd00841">
    <property type="entry name" value="MPP_YfcE"/>
    <property type="match status" value="1"/>
</dbReference>
<keyword evidence="2" id="KW-0479">Metal-binding</keyword>
<evidence type="ECO:0000256" key="1">
    <source>
        <dbReference type="ARBA" id="ARBA00008950"/>
    </source>
</evidence>
<comment type="caution">
    <text evidence="4">The sequence shown here is derived from an EMBL/GenBank/DDBJ whole genome shotgun (WGS) entry which is preliminary data.</text>
</comment>
<evidence type="ECO:0000313" key="4">
    <source>
        <dbReference type="EMBL" id="MCU6695539.1"/>
    </source>
</evidence>
<dbReference type="InterPro" id="IPR000979">
    <property type="entry name" value="Phosphodiesterase_MJ0936/Vps29"/>
</dbReference>
<dbReference type="NCBIfam" id="TIGR00040">
    <property type="entry name" value="yfcE"/>
    <property type="match status" value="1"/>
</dbReference>
<proteinExistence type="inferred from homology"/>
<dbReference type="Proteomes" id="UP001652461">
    <property type="component" value="Unassembled WGS sequence"/>
</dbReference>
<comment type="similarity">
    <text evidence="1 2">Belongs to the metallophosphoesterase superfamily. YfcE family.</text>
</comment>
<dbReference type="InterPro" id="IPR029052">
    <property type="entry name" value="Metallo-depent_PP-like"/>
</dbReference>
<keyword evidence="5" id="KW-1185">Reference proteome</keyword>
<accession>A0ABT2RTA1</accession>
<dbReference type="RefSeq" id="WP_158361591.1">
    <property type="nucleotide sequence ID" value="NZ_JAOQKC010000002.1"/>
</dbReference>
<gene>
    <name evidence="4" type="ORF">OCV63_01340</name>
</gene>
<protein>
    <recommendedName>
        <fullName evidence="2">Phosphoesterase</fullName>
        <ecNumber evidence="2">3.1.4.-</ecNumber>
    </recommendedName>
</protein>
<dbReference type="InterPro" id="IPR024654">
    <property type="entry name" value="Calcineurin-like_PHP_lpxH"/>
</dbReference>